<evidence type="ECO:0000256" key="3">
    <source>
        <dbReference type="ARBA" id="ARBA00004586"/>
    </source>
</evidence>
<evidence type="ECO:0000256" key="7">
    <source>
        <dbReference type="ARBA" id="ARBA00022989"/>
    </source>
</evidence>
<comment type="subcellular location">
    <subcellularLocation>
        <location evidence="1">Endomembrane system</location>
        <topology evidence="1">Multi-pass membrane protein</topology>
    </subcellularLocation>
    <subcellularLocation>
        <location evidence="3">Endoplasmic reticulum membrane</location>
    </subcellularLocation>
    <subcellularLocation>
        <location evidence="2">Nucleus envelope</location>
    </subcellularLocation>
</comment>
<feature type="transmembrane region" description="Helical" evidence="10">
    <location>
        <begin position="343"/>
        <end position="363"/>
    </location>
</feature>
<evidence type="ECO:0000256" key="5">
    <source>
        <dbReference type="ARBA" id="ARBA00022692"/>
    </source>
</evidence>
<evidence type="ECO:0000256" key="2">
    <source>
        <dbReference type="ARBA" id="ARBA00004259"/>
    </source>
</evidence>
<dbReference type="InterPro" id="IPR012430">
    <property type="entry name" value="TMEM43_fam"/>
</dbReference>
<dbReference type="Pfam" id="PF07787">
    <property type="entry name" value="TMEM43"/>
    <property type="match status" value="1"/>
</dbReference>
<gene>
    <name evidence="12" type="ORF">Poli38472_003219</name>
</gene>
<evidence type="ECO:0000256" key="10">
    <source>
        <dbReference type="SAM" id="Phobius"/>
    </source>
</evidence>
<dbReference type="OrthoDB" id="410725at2759"/>
<dbReference type="AlphaFoldDB" id="A0A8K1C648"/>
<dbReference type="GO" id="GO:0006629">
    <property type="term" value="P:lipid metabolic process"/>
    <property type="evidence" value="ECO:0007669"/>
    <property type="project" value="TreeGrafter"/>
</dbReference>
<keyword evidence="11" id="KW-0732">Signal</keyword>
<dbReference type="EMBL" id="SPLM01000144">
    <property type="protein sequence ID" value="TMW57294.1"/>
    <property type="molecule type" value="Genomic_DNA"/>
</dbReference>
<keyword evidence="13" id="KW-1185">Reference proteome</keyword>
<feature type="transmembrane region" description="Helical" evidence="10">
    <location>
        <begin position="369"/>
        <end position="387"/>
    </location>
</feature>
<evidence type="ECO:0000256" key="6">
    <source>
        <dbReference type="ARBA" id="ARBA00022824"/>
    </source>
</evidence>
<protein>
    <recommendedName>
        <fullName evidence="14">Transmembrane protein 43</fullName>
    </recommendedName>
</protein>
<evidence type="ECO:0000256" key="11">
    <source>
        <dbReference type="SAM" id="SignalP"/>
    </source>
</evidence>
<feature type="transmembrane region" description="Helical" evidence="10">
    <location>
        <begin position="310"/>
        <end position="331"/>
    </location>
</feature>
<keyword evidence="8 10" id="KW-0472">Membrane</keyword>
<reference evidence="12" key="1">
    <citation type="submission" date="2019-03" db="EMBL/GenBank/DDBJ databases">
        <title>Long read genome sequence of the mycoparasitic Pythium oligandrum ATCC 38472 isolated from sugarbeet rhizosphere.</title>
        <authorList>
            <person name="Gaulin E."/>
        </authorList>
    </citation>
    <scope>NUCLEOTIDE SEQUENCE</scope>
    <source>
        <strain evidence="12">ATCC 38472_TT</strain>
    </source>
</reference>
<evidence type="ECO:0000313" key="13">
    <source>
        <dbReference type="Proteomes" id="UP000794436"/>
    </source>
</evidence>
<organism evidence="12 13">
    <name type="scientific">Pythium oligandrum</name>
    <name type="common">Mycoparasitic fungus</name>
    <dbReference type="NCBI Taxonomy" id="41045"/>
    <lineage>
        <taxon>Eukaryota</taxon>
        <taxon>Sar</taxon>
        <taxon>Stramenopiles</taxon>
        <taxon>Oomycota</taxon>
        <taxon>Peronosporomycetes</taxon>
        <taxon>Pythiales</taxon>
        <taxon>Pythiaceae</taxon>
        <taxon>Pythium</taxon>
    </lineage>
</organism>
<keyword evidence="9" id="KW-0539">Nucleus</keyword>
<dbReference type="PANTHER" id="PTHR13416">
    <property type="match status" value="1"/>
</dbReference>
<keyword evidence="5 10" id="KW-0812">Transmembrane</keyword>
<feature type="chain" id="PRO_5035478282" description="Transmembrane protein 43" evidence="11">
    <location>
        <begin position="21"/>
        <end position="399"/>
    </location>
</feature>
<name>A0A8K1C648_PYTOL</name>
<evidence type="ECO:0000256" key="1">
    <source>
        <dbReference type="ARBA" id="ARBA00004127"/>
    </source>
</evidence>
<evidence type="ECO:0000256" key="4">
    <source>
        <dbReference type="ARBA" id="ARBA00006627"/>
    </source>
</evidence>
<accession>A0A8K1C648</accession>
<dbReference type="GO" id="GO:0005637">
    <property type="term" value="C:nuclear inner membrane"/>
    <property type="evidence" value="ECO:0007669"/>
    <property type="project" value="TreeGrafter"/>
</dbReference>
<dbReference type="Proteomes" id="UP000794436">
    <property type="component" value="Unassembled WGS sequence"/>
</dbReference>
<evidence type="ECO:0000313" key="12">
    <source>
        <dbReference type="EMBL" id="TMW57294.1"/>
    </source>
</evidence>
<proteinExistence type="inferred from homology"/>
<comment type="similarity">
    <text evidence="4">Belongs to the TMEM43 family.</text>
</comment>
<dbReference type="GO" id="GO:0071763">
    <property type="term" value="P:nuclear membrane organization"/>
    <property type="evidence" value="ECO:0007669"/>
    <property type="project" value="TreeGrafter"/>
</dbReference>
<evidence type="ECO:0000256" key="9">
    <source>
        <dbReference type="ARBA" id="ARBA00023242"/>
    </source>
</evidence>
<dbReference type="GO" id="GO:0005789">
    <property type="term" value="C:endoplasmic reticulum membrane"/>
    <property type="evidence" value="ECO:0007669"/>
    <property type="project" value="UniProtKB-SubCell"/>
</dbReference>
<feature type="signal peptide" evidence="11">
    <location>
        <begin position="1"/>
        <end position="20"/>
    </location>
</feature>
<dbReference type="PANTHER" id="PTHR13416:SF2">
    <property type="entry name" value="TRANSMEMBRANE PROTEIN 43"/>
    <property type="match status" value="1"/>
</dbReference>
<keyword evidence="6" id="KW-0256">Endoplasmic reticulum</keyword>
<evidence type="ECO:0008006" key="14">
    <source>
        <dbReference type="Google" id="ProtNLM"/>
    </source>
</evidence>
<comment type="caution">
    <text evidence="12">The sequence shown here is derived from an EMBL/GenBank/DDBJ whole genome shotgun (WGS) entry which is preliminary data.</text>
</comment>
<keyword evidence="7 10" id="KW-1133">Transmembrane helix</keyword>
<evidence type="ECO:0000256" key="8">
    <source>
        <dbReference type="ARBA" id="ARBA00023136"/>
    </source>
</evidence>
<sequence>MTRTTDHLIGGFLLLSSLLATSVNEQRLIRSTQSLEEGLRVVVSLATPAVQPENEGKLVHFSGLITTDPRLLHADTTLTRTPFALDPVFGIAARGVRLYRTVEMLQWVETAHTSTTGATDDDGDGGVDEHRERTYLYDLRWRSDRVDSSRFNDLSYQNPSDDAWKYESQVVQAKGVVVGEFKLNDDLIKQIERRDPVHLDKDNQKVMRNVLGRRLGEDWASKSALKHVSLEGDYFYLYQDGGRPVLGDLRISFSVTPAYPVTISGQQRGDTVVPFKTRAGEELLLLRDGSQSVSELFNFKLSVKYRENRFYRLFTFVLGFIGCLVLHPTLVRQVGPWVGHTHKLLTASTLSLALTLSVAGANWLLFRPLWAIAMALGGAIPSILLVLRHQTRADTRKTQ</sequence>